<dbReference type="Gene3D" id="3.40.50.1820">
    <property type="entry name" value="alpha/beta hydrolase"/>
    <property type="match status" value="1"/>
</dbReference>
<evidence type="ECO:0000256" key="1">
    <source>
        <dbReference type="ARBA" id="ARBA00047591"/>
    </source>
</evidence>
<dbReference type="InterPro" id="IPR013094">
    <property type="entry name" value="AB_hydrolase_3"/>
</dbReference>
<organism evidence="4 5">
    <name type="scientific">Malassezia cuniculi</name>
    <dbReference type="NCBI Taxonomy" id="948313"/>
    <lineage>
        <taxon>Eukaryota</taxon>
        <taxon>Fungi</taxon>
        <taxon>Dikarya</taxon>
        <taxon>Basidiomycota</taxon>
        <taxon>Ustilaginomycotina</taxon>
        <taxon>Malasseziomycetes</taxon>
        <taxon>Malasseziales</taxon>
        <taxon>Malasseziaceae</taxon>
        <taxon>Malassezia</taxon>
    </lineage>
</organism>
<dbReference type="PANTHER" id="PTHR23024:SF242">
    <property type="entry name" value="ALPHA_BETA HYDROLASE FOLD-3 DOMAIN-CONTAINING PROTEIN-RELATED"/>
    <property type="match status" value="1"/>
</dbReference>
<comment type="catalytic activity">
    <reaction evidence="1">
        <text>a diacylglycerol + H2O = a monoacylglycerol + a fatty acid + H(+)</text>
        <dbReference type="Rhea" id="RHEA:32731"/>
        <dbReference type="ChEBI" id="CHEBI:15377"/>
        <dbReference type="ChEBI" id="CHEBI:15378"/>
        <dbReference type="ChEBI" id="CHEBI:17408"/>
        <dbReference type="ChEBI" id="CHEBI:18035"/>
        <dbReference type="ChEBI" id="CHEBI:28868"/>
    </reaction>
</comment>
<dbReference type="Pfam" id="PF07859">
    <property type="entry name" value="Abhydrolase_3"/>
    <property type="match status" value="1"/>
</dbReference>
<evidence type="ECO:0000313" key="5">
    <source>
        <dbReference type="Proteomes" id="UP001219933"/>
    </source>
</evidence>
<proteinExistence type="predicted"/>
<dbReference type="PANTHER" id="PTHR23024">
    <property type="entry name" value="ARYLACETAMIDE DEACETYLASE"/>
    <property type="match status" value="1"/>
</dbReference>
<dbReference type="SUPFAM" id="SSF53474">
    <property type="entry name" value="alpha/beta-Hydrolases"/>
    <property type="match status" value="1"/>
</dbReference>
<gene>
    <name evidence="4" type="ORF">MCUN1_002155</name>
</gene>
<feature type="domain" description="Alpha/beta hydrolase fold-3" evidence="3">
    <location>
        <begin position="85"/>
        <end position="297"/>
    </location>
</feature>
<dbReference type="AlphaFoldDB" id="A0AAF0EUD3"/>
<evidence type="ECO:0000313" key="4">
    <source>
        <dbReference type="EMBL" id="WFD35304.1"/>
    </source>
</evidence>
<dbReference type="InterPro" id="IPR050466">
    <property type="entry name" value="Carboxylest/Gibb_receptor"/>
</dbReference>
<evidence type="ECO:0000256" key="2">
    <source>
        <dbReference type="ARBA" id="ARBA00048461"/>
    </source>
</evidence>
<name>A0AAF0EUD3_9BASI</name>
<keyword evidence="5" id="KW-1185">Reference proteome</keyword>
<dbReference type="GO" id="GO:0016787">
    <property type="term" value="F:hydrolase activity"/>
    <property type="evidence" value="ECO:0007669"/>
    <property type="project" value="InterPro"/>
</dbReference>
<protein>
    <recommendedName>
        <fullName evidence="3">Alpha/beta hydrolase fold-3 domain-containing protein</fullName>
    </recommendedName>
</protein>
<dbReference type="Proteomes" id="UP001219933">
    <property type="component" value="Chromosome 3"/>
</dbReference>
<sequence>MTTTPLQLDNFKHPWPLYLYLLIQIYFVRSLAALEVYLTDKLRPQVGDDVTVEDAKIASRDDGRRIRVQIYKPKDLPEGPVPVHINVHGSGFCIPQYFGNSRWPCYLIASKLKCIVLDCDYRKAPENPFPRGRNDIVDVMGWVLSQPQRFDTSRISVSGFSAGGNVALSAASEFGPERICSATTFYAPFDATSHEARHGILVSPNPNFRSGVVLLGWVFRALFSSYLPPGQALDDPRVSLVFMDPARLPHHMLLICGDADSMYNESIKMQTHIMKDGSDVQKANLQLHIVKDEAHAFDEQCKTPESIAVRDEAFQLMIDTIRRSWN</sequence>
<evidence type="ECO:0000259" key="3">
    <source>
        <dbReference type="Pfam" id="PF07859"/>
    </source>
</evidence>
<comment type="catalytic activity">
    <reaction evidence="2">
        <text>a monoacylglycerol + H2O = glycerol + a fatty acid + H(+)</text>
        <dbReference type="Rhea" id="RHEA:15245"/>
        <dbReference type="ChEBI" id="CHEBI:15377"/>
        <dbReference type="ChEBI" id="CHEBI:15378"/>
        <dbReference type="ChEBI" id="CHEBI:17408"/>
        <dbReference type="ChEBI" id="CHEBI:17754"/>
        <dbReference type="ChEBI" id="CHEBI:28868"/>
    </reaction>
</comment>
<reference evidence="4" key="1">
    <citation type="submission" date="2023-03" db="EMBL/GenBank/DDBJ databases">
        <title>Mating type loci evolution in Malassezia.</title>
        <authorList>
            <person name="Coelho M.A."/>
        </authorList>
    </citation>
    <scope>NUCLEOTIDE SEQUENCE</scope>
    <source>
        <strain evidence="4">CBS 11721</strain>
    </source>
</reference>
<dbReference type="InterPro" id="IPR029058">
    <property type="entry name" value="AB_hydrolase_fold"/>
</dbReference>
<dbReference type="EMBL" id="CP119879">
    <property type="protein sequence ID" value="WFD35304.1"/>
    <property type="molecule type" value="Genomic_DNA"/>
</dbReference>
<accession>A0AAF0EUD3</accession>